<comment type="caution">
    <text evidence="9">The sequence shown here is derived from an EMBL/GenBank/DDBJ whole genome shotgun (WGS) entry which is preliminary data.</text>
</comment>
<evidence type="ECO:0000256" key="3">
    <source>
        <dbReference type="ARBA" id="ARBA00022448"/>
    </source>
</evidence>
<gene>
    <name evidence="9" type="ORF">ACFPPD_24080</name>
</gene>
<keyword evidence="3" id="KW-0813">Transport</keyword>
<dbReference type="Gene3D" id="3.90.76.10">
    <property type="entry name" value="Dipeptide-binding Protein, Domain 1"/>
    <property type="match status" value="1"/>
</dbReference>
<keyword evidence="10" id="KW-1185">Reference proteome</keyword>
<dbReference type="RefSeq" id="WP_209744090.1">
    <property type="nucleotide sequence ID" value="NZ_JBHSMH010000111.1"/>
</dbReference>
<comment type="similarity">
    <text evidence="2">Belongs to the bacterial solute-binding protein 5 family.</text>
</comment>
<reference evidence="10" key="1">
    <citation type="journal article" date="2019" name="Int. J. Syst. Evol. Microbiol.">
        <title>The Global Catalogue of Microorganisms (GCM) 10K type strain sequencing project: providing services to taxonomists for standard genome sequencing and annotation.</title>
        <authorList>
            <consortium name="The Broad Institute Genomics Platform"/>
            <consortium name="The Broad Institute Genome Sequencing Center for Infectious Disease"/>
            <person name="Wu L."/>
            <person name="Ma J."/>
        </authorList>
    </citation>
    <scope>NUCLEOTIDE SEQUENCE [LARGE SCALE GENOMIC DNA]</scope>
    <source>
        <strain evidence="10">CCUG 57113</strain>
    </source>
</reference>
<evidence type="ECO:0000256" key="5">
    <source>
        <dbReference type="SAM" id="Coils"/>
    </source>
</evidence>
<dbReference type="CDD" id="cd08504">
    <property type="entry name" value="PBP2_OppA"/>
    <property type="match status" value="1"/>
</dbReference>
<dbReference type="PROSITE" id="PS51257">
    <property type="entry name" value="PROKAR_LIPOPROTEIN"/>
    <property type="match status" value="1"/>
</dbReference>
<feature type="domain" description="Solute-binding protein family 5" evidence="8">
    <location>
        <begin position="97"/>
        <end position="485"/>
    </location>
</feature>
<feature type="compositionally biased region" description="Low complexity" evidence="6">
    <location>
        <begin position="34"/>
        <end position="50"/>
    </location>
</feature>
<dbReference type="EMBL" id="JBHSMH010000111">
    <property type="protein sequence ID" value="MFC5471762.1"/>
    <property type="molecule type" value="Genomic_DNA"/>
</dbReference>
<feature type="signal peptide" evidence="7">
    <location>
        <begin position="1"/>
        <end position="21"/>
    </location>
</feature>
<dbReference type="Gene3D" id="3.10.105.10">
    <property type="entry name" value="Dipeptide-binding Protein, Domain 3"/>
    <property type="match status" value="1"/>
</dbReference>
<proteinExistence type="inferred from homology"/>
<dbReference type="Proteomes" id="UP001596105">
    <property type="component" value="Unassembled WGS sequence"/>
</dbReference>
<evidence type="ECO:0000256" key="1">
    <source>
        <dbReference type="ARBA" id="ARBA00004196"/>
    </source>
</evidence>
<dbReference type="InterPro" id="IPR000914">
    <property type="entry name" value="SBP_5_dom"/>
</dbReference>
<evidence type="ECO:0000256" key="2">
    <source>
        <dbReference type="ARBA" id="ARBA00005695"/>
    </source>
</evidence>
<dbReference type="InterPro" id="IPR039424">
    <property type="entry name" value="SBP_5"/>
</dbReference>
<feature type="region of interest" description="Disordered" evidence="6">
    <location>
        <begin position="30"/>
        <end position="50"/>
    </location>
</feature>
<feature type="chain" id="PRO_5047421713" evidence="7">
    <location>
        <begin position="22"/>
        <end position="564"/>
    </location>
</feature>
<comment type="subcellular location">
    <subcellularLocation>
        <location evidence="1">Cell envelope</location>
    </subcellularLocation>
</comment>
<accession>A0ABW0M3W0</accession>
<feature type="coiled-coil region" evidence="5">
    <location>
        <begin position="492"/>
        <end position="519"/>
    </location>
</feature>
<organism evidence="9 10">
    <name type="scientific">Cohnella suwonensis</name>
    <dbReference type="NCBI Taxonomy" id="696072"/>
    <lineage>
        <taxon>Bacteria</taxon>
        <taxon>Bacillati</taxon>
        <taxon>Bacillota</taxon>
        <taxon>Bacilli</taxon>
        <taxon>Bacillales</taxon>
        <taxon>Paenibacillaceae</taxon>
        <taxon>Cohnella</taxon>
    </lineage>
</organism>
<sequence length="564" mass="61315">MKLKKVLTTAMAVTLAGSLLAACGNNNENKNAEPSGSASPSASATSSAGTGSKQELVMNYRADPPALDVSIAESAASFTILGAVSEGLYRLDKDMNPQPALAAEMPQISADGLTYTIKLRPGLQWANGEPLTAKDFVYSYQRALDPATKATYAFIMTWVKGGQAVQDAKTPEELKAAKDALGVKAIDDTTLEITLDQPRAYFTAQLAFLTYYPQNEKFVSAQGDKSGADADKVLGAGPFVLTKWDHEQTLVLEKNPKYWDAANVKLDKVTLNIVKDTGTGLNLYESDKTDFADIKGDQMKAYEGKSELHRKSELVTGYLNFQQTKVPAFANAKVRQAMSMAIDRAGLVNVVLKNGSVPATGYVPNGNSDGNGQEFRASAGDTEVAFDATKAKELLAAGLKEVGIASLPKLSVMGDDTETGKKLLEFLVSQWKTNLGVDVSTEPLPHATRLEKELGKDYTIVSTLWGADYNDPMTWLDMYISGTPFNTQDWKNEEYDKLVKSAQKNLDNAARAEELKKAEKILMDEAAVFPLYFRSSPFLIKDKVDGLILPPYGPDFELKWTSLK</sequence>
<dbReference type="SUPFAM" id="SSF53850">
    <property type="entry name" value="Periplasmic binding protein-like II"/>
    <property type="match status" value="1"/>
</dbReference>
<evidence type="ECO:0000256" key="4">
    <source>
        <dbReference type="ARBA" id="ARBA00022729"/>
    </source>
</evidence>
<dbReference type="PIRSF" id="PIRSF002741">
    <property type="entry name" value="MppA"/>
    <property type="match status" value="1"/>
</dbReference>
<name>A0ABW0M3W0_9BACL</name>
<protein>
    <submittedName>
        <fullName evidence="9">Peptide ABC transporter substrate-binding protein</fullName>
    </submittedName>
</protein>
<dbReference type="InterPro" id="IPR030678">
    <property type="entry name" value="Peptide/Ni-bd"/>
</dbReference>
<dbReference type="PANTHER" id="PTHR30290">
    <property type="entry name" value="PERIPLASMIC BINDING COMPONENT OF ABC TRANSPORTER"/>
    <property type="match status" value="1"/>
</dbReference>
<keyword evidence="5" id="KW-0175">Coiled coil</keyword>
<evidence type="ECO:0000313" key="10">
    <source>
        <dbReference type="Proteomes" id="UP001596105"/>
    </source>
</evidence>
<evidence type="ECO:0000256" key="7">
    <source>
        <dbReference type="SAM" id="SignalP"/>
    </source>
</evidence>
<dbReference type="Gene3D" id="3.40.190.10">
    <property type="entry name" value="Periplasmic binding protein-like II"/>
    <property type="match status" value="1"/>
</dbReference>
<dbReference type="PANTHER" id="PTHR30290:SF10">
    <property type="entry name" value="PERIPLASMIC OLIGOPEPTIDE-BINDING PROTEIN-RELATED"/>
    <property type="match status" value="1"/>
</dbReference>
<evidence type="ECO:0000259" key="8">
    <source>
        <dbReference type="Pfam" id="PF00496"/>
    </source>
</evidence>
<dbReference type="Pfam" id="PF00496">
    <property type="entry name" value="SBP_bac_5"/>
    <property type="match status" value="1"/>
</dbReference>
<evidence type="ECO:0000256" key="6">
    <source>
        <dbReference type="SAM" id="MobiDB-lite"/>
    </source>
</evidence>
<evidence type="ECO:0000313" key="9">
    <source>
        <dbReference type="EMBL" id="MFC5471762.1"/>
    </source>
</evidence>
<keyword evidence="4 7" id="KW-0732">Signal</keyword>